<dbReference type="Gene3D" id="1.20.120.160">
    <property type="entry name" value="HPT domain"/>
    <property type="match status" value="1"/>
</dbReference>
<dbReference type="InterPro" id="IPR001789">
    <property type="entry name" value="Sig_transdc_resp-reg_receiver"/>
</dbReference>
<dbReference type="SUPFAM" id="SSF52172">
    <property type="entry name" value="CheY-like"/>
    <property type="match status" value="2"/>
</dbReference>
<feature type="modified residue" description="Phosphohistidine" evidence="10">
    <location>
        <position position="187"/>
    </location>
</feature>
<dbReference type="GO" id="GO:0005524">
    <property type="term" value="F:ATP binding"/>
    <property type="evidence" value="ECO:0007669"/>
    <property type="project" value="UniProtKB-KW"/>
</dbReference>
<dbReference type="InterPro" id="IPR036641">
    <property type="entry name" value="HPT_dom_sf"/>
</dbReference>
<dbReference type="Proteomes" id="UP000807785">
    <property type="component" value="Unassembled WGS sequence"/>
</dbReference>
<evidence type="ECO:0000256" key="2">
    <source>
        <dbReference type="ARBA" id="ARBA00022475"/>
    </source>
</evidence>
<dbReference type="CDD" id="cd00156">
    <property type="entry name" value="REC"/>
    <property type="match status" value="1"/>
</dbReference>
<keyword evidence="6" id="KW-0067">ATP-binding</keyword>
<keyword evidence="4" id="KW-0812">Transmembrane</keyword>
<evidence type="ECO:0000313" key="14">
    <source>
        <dbReference type="EMBL" id="MBK6975066.1"/>
    </source>
</evidence>
<evidence type="ECO:0000256" key="10">
    <source>
        <dbReference type="PROSITE-ProRule" id="PRU00110"/>
    </source>
</evidence>
<dbReference type="SMART" id="SM00448">
    <property type="entry name" value="REC"/>
    <property type="match status" value="2"/>
</dbReference>
<keyword evidence="7" id="KW-1133">Transmembrane helix</keyword>
<keyword evidence="2" id="KW-1003">Cell membrane</keyword>
<evidence type="ECO:0000256" key="9">
    <source>
        <dbReference type="ARBA" id="ARBA00023136"/>
    </source>
</evidence>
<evidence type="ECO:0000256" key="11">
    <source>
        <dbReference type="PROSITE-ProRule" id="PRU00169"/>
    </source>
</evidence>
<keyword evidence="3 11" id="KW-0597">Phosphoprotein</keyword>
<accession>A0A9D7E7D0</accession>
<keyword evidence="8" id="KW-0902">Two-component regulatory system</keyword>
<dbReference type="PANTHER" id="PTHR45339">
    <property type="entry name" value="HYBRID SIGNAL TRANSDUCTION HISTIDINE KINASE J"/>
    <property type="match status" value="1"/>
</dbReference>
<evidence type="ECO:0000259" key="12">
    <source>
        <dbReference type="PROSITE" id="PS50110"/>
    </source>
</evidence>
<dbReference type="GO" id="GO:0004672">
    <property type="term" value="F:protein kinase activity"/>
    <property type="evidence" value="ECO:0007669"/>
    <property type="project" value="UniProtKB-ARBA"/>
</dbReference>
<reference evidence="15" key="1">
    <citation type="journal article" date="2021" name="Nat. Commun.">
        <title>Connecting structure to function with the recovery of over 1000 high-quality metagenome-assembled genomes from activated sludge using long-read sequencing.</title>
        <authorList>
            <person name="Singleton C.M."/>
            <person name="Petriglieri F."/>
            <person name="Kristensen J.M."/>
            <person name="Kirkegaard R.H."/>
            <person name="Michaelsen T.Y."/>
            <person name="Andersen M.H."/>
            <person name="Kondrotaite Z."/>
            <person name="Karst S.M."/>
            <person name="Dueholm M.S."/>
            <person name="Nielsen P.H."/>
            <person name="Albertsen M."/>
        </authorList>
    </citation>
    <scope>NUCLEOTIDE SEQUENCE [LARGE SCALE GENOMIC DNA]</scope>
</reference>
<dbReference type="GO" id="GO:0000160">
    <property type="term" value="P:phosphorelay signal transduction system"/>
    <property type="evidence" value="ECO:0007669"/>
    <property type="project" value="UniProtKB-KW"/>
</dbReference>
<sequence>MTEPPPTATESDLPWLVARILLVEDDHVNVEVARAVLEPSGLTVSVAMSGSEAVAASIAERFDLILMDLQLPDFDGFEAARQIRAGETPGRRTPIVAMSGTIGPDTPRRCSEAGIDGFEEKPLTSELLARLASRWLADRGQAGRRAPEIHSAERLAALFRESAARLIGDLRRAHAAADRDGVMRAAHTLKSISARVPADRLNGVCAQLEAAAGDGQPGDLGPAVAAVLDAYAALDPSVRVGPVEAPREEHVTAPAAQSAPRVLVVDDDENERFLVRRMLEQAGYRVDECDSGQTAIAYCRDRRPDVVLLDGVMPGMDGIATCRALRTEFPPGRLAILMFTGLDDPAWHARAMRAGANGFVGKSVGVGELNGNLRAALIGCGLDERN</sequence>
<feature type="domain" description="Response regulatory" evidence="12">
    <location>
        <begin position="19"/>
        <end position="136"/>
    </location>
</feature>
<dbReference type="CDD" id="cd00088">
    <property type="entry name" value="HPT"/>
    <property type="match status" value="1"/>
</dbReference>
<evidence type="ECO:0000313" key="15">
    <source>
        <dbReference type="Proteomes" id="UP000807785"/>
    </source>
</evidence>
<evidence type="ECO:0000256" key="3">
    <source>
        <dbReference type="ARBA" id="ARBA00022553"/>
    </source>
</evidence>
<dbReference type="CDD" id="cd17546">
    <property type="entry name" value="REC_hyHK_CKI1_RcsC-like"/>
    <property type="match status" value="1"/>
</dbReference>
<evidence type="ECO:0000256" key="1">
    <source>
        <dbReference type="ARBA" id="ARBA00004651"/>
    </source>
</evidence>
<proteinExistence type="predicted"/>
<keyword evidence="5" id="KW-0547">Nucleotide-binding</keyword>
<comment type="caution">
    <text evidence="14">The sequence shown here is derived from an EMBL/GenBank/DDBJ whole genome shotgun (WGS) entry which is preliminary data.</text>
</comment>
<protein>
    <submittedName>
        <fullName evidence="14">Response regulator</fullName>
    </submittedName>
</protein>
<dbReference type="InterPro" id="IPR011006">
    <property type="entry name" value="CheY-like_superfamily"/>
</dbReference>
<dbReference type="SUPFAM" id="SSF47226">
    <property type="entry name" value="Histidine-containing phosphotransfer domain, HPT domain"/>
    <property type="match status" value="1"/>
</dbReference>
<feature type="modified residue" description="4-aspartylphosphate" evidence="11">
    <location>
        <position position="310"/>
    </location>
</feature>
<feature type="domain" description="HPt" evidence="13">
    <location>
        <begin position="148"/>
        <end position="241"/>
    </location>
</feature>
<feature type="domain" description="Response regulatory" evidence="12">
    <location>
        <begin position="261"/>
        <end position="377"/>
    </location>
</feature>
<evidence type="ECO:0000256" key="6">
    <source>
        <dbReference type="ARBA" id="ARBA00022840"/>
    </source>
</evidence>
<evidence type="ECO:0000256" key="7">
    <source>
        <dbReference type="ARBA" id="ARBA00022989"/>
    </source>
</evidence>
<gene>
    <name evidence="14" type="ORF">IPH26_19740</name>
</gene>
<dbReference type="PROSITE" id="PS50110">
    <property type="entry name" value="RESPONSE_REGULATORY"/>
    <property type="match status" value="2"/>
</dbReference>
<keyword evidence="9" id="KW-0472">Membrane</keyword>
<evidence type="ECO:0000256" key="5">
    <source>
        <dbReference type="ARBA" id="ARBA00022741"/>
    </source>
</evidence>
<evidence type="ECO:0000256" key="8">
    <source>
        <dbReference type="ARBA" id="ARBA00023012"/>
    </source>
</evidence>
<name>A0A9D7E7D0_9PROT</name>
<dbReference type="PROSITE" id="PS50894">
    <property type="entry name" value="HPT"/>
    <property type="match status" value="1"/>
</dbReference>
<dbReference type="GO" id="GO:0005886">
    <property type="term" value="C:plasma membrane"/>
    <property type="evidence" value="ECO:0007669"/>
    <property type="project" value="UniProtKB-SubCell"/>
</dbReference>
<evidence type="ECO:0000259" key="13">
    <source>
        <dbReference type="PROSITE" id="PS50894"/>
    </source>
</evidence>
<organism evidence="14 15">
    <name type="scientific">Candidatus Methylophosphatis roskildensis</name>
    <dbReference type="NCBI Taxonomy" id="2899263"/>
    <lineage>
        <taxon>Bacteria</taxon>
        <taxon>Pseudomonadati</taxon>
        <taxon>Pseudomonadota</taxon>
        <taxon>Betaproteobacteria</taxon>
        <taxon>Nitrosomonadales</taxon>
        <taxon>Sterolibacteriaceae</taxon>
        <taxon>Candidatus Methylophosphatis</taxon>
    </lineage>
</organism>
<evidence type="ECO:0000256" key="4">
    <source>
        <dbReference type="ARBA" id="ARBA00022692"/>
    </source>
</evidence>
<dbReference type="PANTHER" id="PTHR45339:SF1">
    <property type="entry name" value="HYBRID SIGNAL TRANSDUCTION HISTIDINE KINASE J"/>
    <property type="match status" value="1"/>
</dbReference>
<dbReference type="Gene3D" id="3.40.50.2300">
    <property type="match status" value="2"/>
</dbReference>
<dbReference type="EMBL" id="JADJEV010000005">
    <property type="protein sequence ID" value="MBK6975066.1"/>
    <property type="molecule type" value="Genomic_DNA"/>
</dbReference>
<dbReference type="Pfam" id="PF00072">
    <property type="entry name" value="Response_reg"/>
    <property type="match status" value="2"/>
</dbReference>
<dbReference type="AlphaFoldDB" id="A0A9D7E7D0"/>
<comment type="subcellular location">
    <subcellularLocation>
        <location evidence="1">Cell membrane</location>
        <topology evidence="1">Multi-pass membrane protein</topology>
    </subcellularLocation>
</comment>
<dbReference type="Pfam" id="PF01627">
    <property type="entry name" value="Hpt"/>
    <property type="match status" value="1"/>
</dbReference>
<dbReference type="InterPro" id="IPR008207">
    <property type="entry name" value="Sig_transdc_His_kin_Hpt_dom"/>
</dbReference>
<feature type="modified residue" description="4-aspartylphosphate" evidence="11">
    <location>
        <position position="68"/>
    </location>
</feature>